<organism evidence="3">
    <name type="scientific">uncultured Desulfobacterium sp</name>
    <dbReference type="NCBI Taxonomy" id="201089"/>
    <lineage>
        <taxon>Bacteria</taxon>
        <taxon>Pseudomonadati</taxon>
        <taxon>Thermodesulfobacteriota</taxon>
        <taxon>Desulfobacteria</taxon>
        <taxon>Desulfobacterales</taxon>
        <taxon>Desulfobacteriaceae</taxon>
        <taxon>Desulfobacterium</taxon>
        <taxon>environmental samples</taxon>
    </lineage>
</organism>
<reference evidence="3" key="1">
    <citation type="submission" date="2018-01" db="EMBL/GenBank/DDBJ databases">
        <authorList>
            <person name="Regsiter A."/>
            <person name="William W."/>
        </authorList>
    </citation>
    <scope>NUCLEOTIDE SEQUENCE</scope>
    <source>
        <strain evidence="3">TRIP AH-1</strain>
    </source>
</reference>
<dbReference type="EMBL" id="OJIN01000101">
    <property type="protein sequence ID" value="SPD73500.1"/>
    <property type="molecule type" value="Genomic_DNA"/>
</dbReference>
<dbReference type="AlphaFoldDB" id="A0A445MVJ2"/>
<keyword evidence="1" id="KW-0472">Membrane</keyword>
<name>A0A445MVJ2_9BACT</name>
<protein>
    <recommendedName>
        <fullName evidence="2">Peptidase MA-like domain-containing protein</fullName>
    </recommendedName>
</protein>
<dbReference type="Pfam" id="PF13485">
    <property type="entry name" value="Peptidase_MA_2"/>
    <property type="match status" value="1"/>
</dbReference>
<dbReference type="Gene3D" id="1.10.390.10">
    <property type="entry name" value="Neutral Protease Domain 2"/>
    <property type="match status" value="1"/>
</dbReference>
<accession>A0A445MVJ2</accession>
<sequence>MKRGLFSIFVPAVIIFSVCITRGGQVQMLEKEDITVLFDANLIRAAEEVLEIYPEISSGLETSFGWDMGFSPTVMLTLDRGRYGIMANPLIVAFAEPANDLIVIDYLKMTQHPFNIRSTLKHELCHLLLHHHIKGSALPRWLDEGVSQWASDWIGNIIMDQKQSYLNRFAVRGKFLPLRSLKNSFPEEKVEMLLAYEQSKSFISYLIGRFGKDGILAVLNHMKNGENVNKAFLSALSIPLDDLEMEWRDWVRKRITWFTQLSNNLYEILFALMAIVCIYGFIRLMIKKRSMAEEERP</sequence>
<proteinExistence type="predicted"/>
<keyword evidence="1" id="KW-1133">Transmembrane helix</keyword>
<evidence type="ECO:0000256" key="1">
    <source>
        <dbReference type="SAM" id="Phobius"/>
    </source>
</evidence>
<keyword evidence="1" id="KW-0812">Transmembrane</keyword>
<gene>
    <name evidence="3" type="ORF">PITCH_A190076</name>
</gene>
<evidence type="ECO:0000313" key="3">
    <source>
        <dbReference type="EMBL" id="SPD73500.1"/>
    </source>
</evidence>
<dbReference type="InterPro" id="IPR039568">
    <property type="entry name" value="Peptidase_MA-like_dom"/>
</dbReference>
<evidence type="ECO:0000259" key="2">
    <source>
        <dbReference type="Pfam" id="PF13485"/>
    </source>
</evidence>
<dbReference type="InterPro" id="IPR027268">
    <property type="entry name" value="Peptidase_M4/M1_CTD_sf"/>
</dbReference>
<feature type="transmembrane region" description="Helical" evidence="1">
    <location>
        <begin position="268"/>
        <end position="286"/>
    </location>
</feature>
<feature type="domain" description="Peptidase MA-like" evidence="2">
    <location>
        <begin position="117"/>
        <end position="252"/>
    </location>
</feature>